<evidence type="ECO:0000313" key="2">
    <source>
        <dbReference type="Proteomes" id="UP001174909"/>
    </source>
</evidence>
<dbReference type="EMBL" id="CASHTH010000236">
    <property type="protein sequence ID" value="CAI7994974.1"/>
    <property type="molecule type" value="Genomic_DNA"/>
</dbReference>
<dbReference type="AlphaFoldDB" id="A0AA35QXD0"/>
<evidence type="ECO:0000313" key="1">
    <source>
        <dbReference type="EMBL" id="CAI7994974.1"/>
    </source>
</evidence>
<sequence>MKYGACCCGAGLTIQKIGQTSPHLWRYCSVFWTVTPPTSTSFPKDFFCFVDIFYSIYYAWVYQKYHLCYKFHVANVCDIYGKCSMVSNFHSRMQNGPHSGASVT</sequence>
<proteinExistence type="predicted"/>
<comment type="caution">
    <text evidence="1">The sequence shown here is derived from an EMBL/GenBank/DDBJ whole genome shotgun (WGS) entry which is preliminary data.</text>
</comment>
<gene>
    <name evidence="1" type="ORF">GBAR_LOCUS1585</name>
</gene>
<keyword evidence="2" id="KW-1185">Reference proteome</keyword>
<name>A0AA35QXD0_GEOBA</name>
<protein>
    <submittedName>
        <fullName evidence="1">Uncharacterized protein</fullName>
    </submittedName>
</protein>
<organism evidence="1 2">
    <name type="scientific">Geodia barretti</name>
    <name type="common">Barrett's horny sponge</name>
    <dbReference type="NCBI Taxonomy" id="519541"/>
    <lineage>
        <taxon>Eukaryota</taxon>
        <taxon>Metazoa</taxon>
        <taxon>Porifera</taxon>
        <taxon>Demospongiae</taxon>
        <taxon>Heteroscleromorpha</taxon>
        <taxon>Tetractinellida</taxon>
        <taxon>Astrophorina</taxon>
        <taxon>Geodiidae</taxon>
        <taxon>Geodia</taxon>
    </lineage>
</organism>
<accession>A0AA35QXD0</accession>
<dbReference type="Proteomes" id="UP001174909">
    <property type="component" value="Unassembled WGS sequence"/>
</dbReference>
<reference evidence="1" key="1">
    <citation type="submission" date="2023-03" db="EMBL/GenBank/DDBJ databases">
        <authorList>
            <person name="Steffen K."/>
            <person name="Cardenas P."/>
        </authorList>
    </citation>
    <scope>NUCLEOTIDE SEQUENCE</scope>
</reference>